<sequence length="80" mass="9089">MALPANKEKVVQALYFFNSDLAFLTDFHCGSNCLCRCSGPVRIFNYSFLVVSSVVVFGMVMHIILWFWMFSSACRYCLAA</sequence>
<reference evidence="2" key="1">
    <citation type="journal article" date="2022" name="Front. Genet.">
        <title>Chromosome-Scale Assembly of the Dendrobium nobile Genome Provides Insights Into the Molecular Mechanism of the Biosynthesis of the Medicinal Active Ingredient of Dendrobium.</title>
        <authorList>
            <person name="Xu Q."/>
            <person name="Niu S.-C."/>
            <person name="Li K.-L."/>
            <person name="Zheng P.-J."/>
            <person name="Zhang X.-J."/>
            <person name="Jia Y."/>
            <person name="Liu Y."/>
            <person name="Niu Y.-X."/>
            <person name="Yu L.-H."/>
            <person name="Chen D.-F."/>
            <person name="Zhang G.-Q."/>
        </authorList>
    </citation>
    <scope>NUCLEOTIDE SEQUENCE</scope>
    <source>
        <tissue evidence="2">Leaf</tissue>
    </source>
</reference>
<keyword evidence="3" id="KW-1185">Reference proteome</keyword>
<proteinExistence type="predicted"/>
<accession>A0A8T3AID8</accession>
<comment type="caution">
    <text evidence="2">The sequence shown here is derived from an EMBL/GenBank/DDBJ whole genome shotgun (WGS) entry which is preliminary data.</text>
</comment>
<dbReference type="EMBL" id="JAGYWB010000016">
    <property type="protein sequence ID" value="KAI0496326.1"/>
    <property type="molecule type" value="Genomic_DNA"/>
</dbReference>
<dbReference type="AlphaFoldDB" id="A0A8T3AID8"/>
<dbReference type="Proteomes" id="UP000829196">
    <property type="component" value="Unassembled WGS sequence"/>
</dbReference>
<keyword evidence="1" id="KW-0472">Membrane</keyword>
<evidence type="ECO:0000313" key="2">
    <source>
        <dbReference type="EMBL" id="KAI0496326.1"/>
    </source>
</evidence>
<keyword evidence="1" id="KW-0812">Transmembrane</keyword>
<evidence type="ECO:0000256" key="1">
    <source>
        <dbReference type="SAM" id="Phobius"/>
    </source>
</evidence>
<keyword evidence="1" id="KW-1133">Transmembrane helix</keyword>
<feature type="transmembrane region" description="Helical" evidence="1">
    <location>
        <begin position="46"/>
        <end position="69"/>
    </location>
</feature>
<evidence type="ECO:0000313" key="3">
    <source>
        <dbReference type="Proteomes" id="UP000829196"/>
    </source>
</evidence>
<gene>
    <name evidence="2" type="ORF">KFK09_022642</name>
</gene>
<name>A0A8T3AID8_DENNO</name>
<organism evidence="2 3">
    <name type="scientific">Dendrobium nobile</name>
    <name type="common">Orchid</name>
    <dbReference type="NCBI Taxonomy" id="94219"/>
    <lineage>
        <taxon>Eukaryota</taxon>
        <taxon>Viridiplantae</taxon>
        <taxon>Streptophyta</taxon>
        <taxon>Embryophyta</taxon>
        <taxon>Tracheophyta</taxon>
        <taxon>Spermatophyta</taxon>
        <taxon>Magnoliopsida</taxon>
        <taxon>Liliopsida</taxon>
        <taxon>Asparagales</taxon>
        <taxon>Orchidaceae</taxon>
        <taxon>Epidendroideae</taxon>
        <taxon>Malaxideae</taxon>
        <taxon>Dendrobiinae</taxon>
        <taxon>Dendrobium</taxon>
    </lineage>
</organism>
<protein>
    <submittedName>
        <fullName evidence="2">Uncharacterized protein</fullName>
    </submittedName>
</protein>